<reference evidence="9 10" key="1">
    <citation type="journal article" date="2016" name="DNA Res.">
        <title>Genome sequence of Aspergillus luchuensis NBRC 4314.</title>
        <authorList>
            <person name="Yamada O."/>
            <person name="Machida M."/>
            <person name="Hosoyama A."/>
            <person name="Goto M."/>
            <person name="Takahashi T."/>
            <person name="Futagami T."/>
            <person name="Yamagata Y."/>
            <person name="Takeuchi M."/>
            <person name="Kobayashi T."/>
            <person name="Koike H."/>
            <person name="Abe K."/>
            <person name="Asai K."/>
            <person name="Arita M."/>
            <person name="Fujita N."/>
            <person name="Fukuda K."/>
            <person name="Higa K."/>
            <person name="Horikawa H."/>
            <person name="Ishikawa T."/>
            <person name="Jinno K."/>
            <person name="Kato Y."/>
            <person name="Kirimura K."/>
            <person name="Mizutani O."/>
            <person name="Nakasone K."/>
            <person name="Sano M."/>
            <person name="Shiraishi Y."/>
            <person name="Tsukahara M."/>
            <person name="Gomi K."/>
        </authorList>
    </citation>
    <scope>NUCLEOTIDE SEQUENCE [LARGE SCALE GENOMIC DNA]</scope>
    <source>
        <strain evidence="9 10">RIB 2604</strain>
    </source>
</reference>
<evidence type="ECO:0000256" key="1">
    <source>
        <dbReference type="ARBA" id="ARBA00006734"/>
    </source>
</evidence>
<reference evidence="10" key="2">
    <citation type="submission" date="2016-02" db="EMBL/GenBank/DDBJ databases">
        <title>Genome sequencing of Aspergillus luchuensis NBRC 4314.</title>
        <authorList>
            <person name="Yamada O."/>
        </authorList>
    </citation>
    <scope>NUCLEOTIDE SEQUENCE [LARGE SCALE GENOMIC DNA]</scope>
    <source>
        <strain evidence="10">RIB 2604</strain>
    </source>
</reference>
<evidence type="ECO:0000313" key="8">
    <source>
        <dbReference type="EMBL" id="BCS01233.1"/>
    </source>
</evidence>
<dbReference type="Proteomes" id="UP000075230">
    <property type="component" value="Unassembled WGS sequence"/>
</dbReference>
<keyword evidence="2 6" id="KW-0637">Prenyltransferase</keyword>
<dbReference type="RefSeq" id="XP_041544995.1">
    <property type="nucleotide sequence ID" value="XM_041691518.1"/>
</dbReference>
<protein>
    <recommendedName>
        <fullName evidence="6">Geranylgeranyl transferase type-2 subunit alpha</fullName>
        <ecNumber evidence="6">2.5.1.60</ecNumber>
    </recommendedName>
    <alternativeName>
        <fullName evidence="6">Geranylgeranyl transferase type II subunit alpha</fullName>
    </alternativeName>
</protein>
<dbReference type="Pfam" id="PF01239">
    <property type="entry name" value="PPTA"/>
    <property type="match status" value="4"/>
</dbReference>
<evidence type="ECO:0000313" key="11">
    <source>
        <dbReference type="Proteomes" id="UP000661280"/>
    </source>
</evidence>
<dbReference type="EMBL" id="AP024429">
    <property type="protein sequence ID" value="BCS01233.1"/>
    <property type="molecule type" value="Genomic_DNA"/>
</dbReference>
<evidence type="ECO:0000256" key="4">
    <source>
        <dbReference type="ARBA" id="ARBA00022737"/>
    </source>
</evidence>
<evidence type="ECO:0000256" key="7">
    <source>
        <dbReference type="SAM" id="MobiDB-lite"/>
    </source>
</evidence>
<dbReference type="Proteomes" id="UP000661280">
    <property type="component" value="Chromosome 5"/>
</dbReference>
<dbReference type="EC" id="2.5.1.60" evidence="6"/>
<dbReference type="SUPFAM" id="SSF48439">
    <property type="entry name" value="Protein prenylyltransferase"/>
    <property type="match status" value="1"/>
</dbReference>
<dbReference type="PANTHER" id="PTHR11129:SF2">
    <property type="entry name" value="GERANYLGERANYL TRANSFERASE TYPE-2 SUBUNIT ALPHA"/>
    <property type="match status" value="1"/>
</dbReference>
<accession>A0A146FJR7</accession>
<evidence type="ECO:0000313" key="9">
    <source>
        <dbReference type="EMBL" id="GAT25988.1"/>
    </source>
</evidence>
<feature type="region of interest" description="Disordered" evidence="7">
    <location>
        <begin position="1"/>
        <end position="20"/>
    </location>
</feature>
<keyword evidence="4" id="KW-0677">Repeat</keyword>
<dbReference type="GO" id="GO:0097354">
    <property type="term" value="P:prenylation"/>
    <property type="evidence" value="ECO:0007669"/>
    <property type="project" value="UniProtKB-UniRule"/>
</dbReference>
<dbReference type="AlphaFoldDB" id="A0A146FJR7"/>
<evidence type="ECO:0000256" key="3">
    <source>
        <dbReference type="ARBA" id="ARBA00022679"/>
    </source>
</evidence>
<reference evidence="8" key="4">
    <citation type="submission" date="2021-02" db="EMBL/GenBank/DDBJ databases">
        <title>Aspergillus luchuensis mut. kawachii IFO 4304 genome sequence.</title>
        <authorList>
            <person name="Mori K."/>
            <person name="Kadooka C."/>
            <person name="Goto M."/>
            <person name="Futagami T."/>
        </authorList>
    </citation>
    <scope>NUCLEOTIDE SEQUENCE</scope>
    <source>
        <strain evidence="8">IFO 4308</strain>
    </source>
</reference>
<dbReference type="VEuPathDB" id="FungiDB:ASPFODRAFT_45271"/>
<dbReference type="Gene3D" id="1.25.40.120">
    <property type="entry name" value="Protein prenylyltransferase"/>
    <property type="match status" value="1"/>
</dbReference>
<dbReference type="GeneID" id="64962554"/>
<dbReference type="InterPro" id="IPR002088">
    <property type="entry name" value="Prenyl_trans_a"/>
</dbReference>
<sequence>MAAHGIPRYSLQGEQTEEGRQKELQKIEKYRQLDQSVRDKIAEQQYTPETLEKIAELLTSNPEYYTVWNYRRQVLRNEFSRAASADSNEATAEQIATLIKNDLLFTVPLLRSFPKCYWIWNYRTWLLDEAKRLLPVPAAQKFWQEELGLVGKMLTLDSRNFHGWGYRRFVVETLRELKSEEQEGQQMTQTEYEYAKKMIGANLSNFSAWHYRTKLIQRMLNEKSASDAERKAMLDNELDLIHRALCDPYDQSLWFYHQNLMSVFDPSVADQTLAPHLSDAERLDYLRQEIDEIQDMLDGAEDCKYIYQALIDCTMLMWKVEGSAPSGERKKKVQDWLSELKELDPLRLQRWLDFEHSLSR</sequence>
<name>A0A146FJR7_ASPKA</name>
<gene>
    <name evidence="8" type="primary">BET4</name>
    <name evidence="8" type="ORF">AKAW2_51574A</name>
    <name evidence="9" type="ORF">RIB2604_02005680</name>
</gene>
<dbReference type="KEGG" id="aluc:AKAW2_51574A"/>
<evidence type="ECO:0000256" key="2">
    <source>
        <dbReference type="ARBA" id="ARBA00022602"/>
    </source>
</evidence>
<organism evidence="9 10">
    <name type="scientific">Aspergillus kawachii</name>
    <name type="common">White koji mold</name>
    <name type="synonym">Aspergillus awamori var. kawachi</name>
    <dbReference type="NCBI Taxonomy" id="1069201"/>
    <lineage>
        <taxon>Eukaryota</taxon>
        <taxon>Fungi</taxon>
        <taxon>Dikarya</taxon>
        <taxon>Ascomycota</taxon>
        <taxon>Pezizomycotina</taxon>
        <taxon>Eurotiomycetes</taxon>
        <taxon>Eurotiomycetidae</taxon>
        <taxon>Eurotiales</taxon>
        <taxon>Aspergillaceae</taxon>
        <taxon>Aspergillus</taxon>
        <taxon>Aspergillus subgen. Circumdati</taxon>
    </lineage>
</organism>
<dbReference type="OrthoDB" id="1658at2759"/>
<dbReference type="GO" id="GO:0004663">
    <property type="term" value="F:Rab geranylgeranyltransferase activity"/>
    <property type="evidence" value="ECO:0007669"/>
    <property type="project" value="UniProtKB-UniRule"/>
</dbReference>
<dbReference type="PANTHER" id="PTHR11129">
    <property type="entry name" value="PROTEIN FARNESYLTRANSFERASE ALPHA SUBUNIT/RAB GERANYLGERANYL TRANSFERASE ALPHA SUBUNIT"/>
    <property type="match status" value="1"/>
</dbReference>
<keyword evidence="11" id="KW-1185">Reference proteome</keyword>
<evidence type="ECO:0000256" key="5">
    <source>
        <dbReference type="ARBA" id="ARBA00047658"/>
    </source>
</evidence>
<dbReference type="PROSITE" id="PS51147">
    <property type="entry name" value="PFTA"/>
    <property type="match status" value="4"/>
</dbReference>
<proteinExistence type="inferred from homology"/>
<evidence type="ECO:0000313" key="10">
    <source>
        <dbReference type="Proteomes" id="UP000075230"/>
    </source>
</evidence>
<dbReference type="GO" id="GO:0005968">
    <property type="term" value="C:Rab-protein geranylgeranyltransferase complex"/>
    <property type="evidence" value="ECO:0007669"/>
    <property type="project" value="TreeGrafter"/>
</dbReference>
<evidence type="ECO:0000256" key="6">
    <source>
        <dbReference type="RuleBase" id="RU367120"/>
    </source>
</evidence>
<keyword evidence="3 6" id="KW-0808">Transferase</keyword>
<reference evidence="8" key="3">
    <citation type="submission" date="2021-01" db="EMBL/GenBank/DDBJ databases">
        <authorList>
            <consortium name="Aspergillus luchuensis mut. kawachii IFO 4304 genome sequencing consortium"/>
            <person name="Kazuki M."/>
            <person name="Futagami T."/>
        </authorList>
    </citation>
    <scope>NUCLEOTIDE SEQUENCE</scope>
    <source>
        <strain evidence="8">IFO 4308</strain>
    </source>
</reference>
<comment type="catalytic activity">
    <reaction evidence="5 6">
        <text>geranylgeranyl diphosphate + L-cysteinyl-[protein] = S-geranylgeranyl-L-cysteinyl-[protein] + diphosphate</text>
        <dbReference type="Rhea" id="RHEA:21240"/>
        <dbReference type="Rhea" id="RHEA-COMP:10131"/>
        <dbReference type="Rhea" id="RHEA-COMP:11537"/>
        <dbReference type="ChEBI" id="CHEBI:29950"/>
        <dbReference type="ChEBI" id="CHEBI:33019"/>
        <dbReference type="ChEBI" id="CHEBI:57533"/>
        <dbReference type="ChEBI" id="CHEBI:86021"/>
        <dbReference type="EC" id="2.5.1.60"/>
    </reaction>
</comment>
<comment type="similarity">
    <text evidence="1 6">Belongs to the protein prenyltransferase subunit alpha family.</text>
</comment>
<comment type="function">
    <text evidence="6">Catalyzes the transfer of a geranyl-geranyl moiety from geranyl-geranyl pyrophosphate to cysteines occuring in specific C-terminal amino acid sequences.</text>
</comment>
<dbReference type="EMBL" id="BCWF01000020">
    <property type="protein sequence ID" value="GAT25988.1"/>
    <property type="molecule type" value="Genomic_DNA"/>
</dbReference>